<dbReference type="AlphaFoldDB" id="A0A1R3V6R7"/>
<dbReference type="InterPro" id="IPR050312">
    <property type="entry name" value="IolE/XylAMocC-like"/>
</dbReference>
<dbReference type="RefSeq" id="WP_210189833.1">
    <property type="nucleotide sequence ID" value="NZ_FTPD01000015.1"/>
</dbReference>
<gene>
    <name evidence="2" type="ORF">BQ8794_220159</name>
</gene>
<protein>
    <submittedName>
        <fullName evidence="2">Xylose isomerase domain-containing protein</fullName>
    </submittedName>
</protein>
<sequence length="294" mass="32898">MHSRKDIVMAADVELLISYFALSGDVFPLGPTEISPFPFKDRVEAAARARFKGFGLHSEDVVHVRDQIGYREMRRIVEANGIKHLEIEFLTNWFHRDEKRQESDKVRKLMLEVAAELGLKDIKVGPGFEDAPADVQLMADELGKLCDEAAPYGTDIVLEIMPWSNVRTIETGLAIVSGANRKNGGLLIDIWHMARGNIPYSEIRKIPARFIKAVEIDDALKVAPVPDIWEDTIAYRELCGEGELDVPAFLREVQAAGYSGVYGTEILSAKHRVLGLDEMAQRIFKSSMAQFADL</sequence>
<dbReference type="PANTHER" id="PTHR12110">
    <property type="entry name" value="HYDROXYPYRUVATE ISOMERASE"/>
    <property type="match status" value="1"/>
</dbReference>
<evidence type="ECO:0000313" key="3">
    <source>
        <dbReference type="Proteomes" id="UP000188388"/>
    </source>
</evidence>
<dbReference type="SUPFAM" id="SSF51658">
    <property type="entry name" value="Xylose isomerase-like"/>
    <property type="match status" value="1"/>
</dbReference>
<reference evidence="3" key="1">
    <citation type="submission" date="2017-01" db="EMBL/GenBank/DDBJ databases">
        <authorList>
            <person name="Brunel B."/>
        </authorList>
    </citation>
    <scope>NUCLEOTIDE SEQUENCE [LARGE SCALE GENOMIC DNA]</scope>
</reference>
<dbReference type="Pfam" id="PF01261">
    <property type="entry name" value="AP_endonuc_2"/>
    <property type="match status" value="1"/>
</dbReference>
<dbReference type="GO" id="GO:0016853">
    <property type="term" value="F:isomerase activity"/>
    <property type="evidence" value="ECO:0007669"/>
    <property type="project" value="UniProtKB-KW"/>
</dbReference>
<dbReference type="STRING" id="1631249.BQ8794_220159"/>
<dbReference type="InterPro" id="IPR013022">
    <property type="entry name" value="Xyl_isomerase-like_TIM-brl"/>
</dbReference>
<dbReference type="EMBL" id="FTPD01000015">
    <property type="protein sequence ID" value="SIT55595.1"/>
    <property type="molecule type" value="Genomic_DNA"/>
</dbReference>
<dbReference type="Proteomes" id="UP000188388">
    <property type="component" value="Unassembled WGS sequence"/>
</dbReference>
<feature type="domain" description="Xylose isomerase-like TIM barrel" evidence="1">
    <location>
        <begin position="43"/>
        <end position="274"/>
    </location>
</feature>
<dbReference type="InterPro" id="IPR036237">
    <property type="entry name" value="Xyl_isomerase-like_sf"/>
</dbReference>
<name>A0A1R3V6R7_9HYPH</name>
<organism evidence="2 3">
    <name type="scientific">Mesorhizobium prunaredense</name>
    <dbReference type="NCBI Taxonomy" id="1631249"/>
    <lineage>
        <taxon>Bacteria</taxon>
        <taxon>Pseudomonadati</taxon>
        <taxon>Pseudomonadota</taxon>
        <taxon>Alphaproteobacteria</taxon>
        <taxon>Hyphomicrobiales</taxon>
        <taxon>Phyllobacteriaceae</taxon>
        <taxon>Mesorhizobium</taxon>
    </lineage>
</organism>
<evidence type="ECO:0000259" key="1">
    <source>
        <dbReference type="Pfam" id="PF01261"/>
    </source>
</evidence>
<dbReference type="PANTHER" id="PTHR12110:SF48">
    <property type="entry name" value="BLL3656 PROTEIN"/>
    <property type="match status" value="1"/>
</dbReference>
<proteinExistence type="predicted"/>
<evidence type="ECO:0000313" key="2">
    <source>
        <dbReference type="EMBL" id="SIT55595.1"/>
    </source>
</evidence>
<keyword evidence="3" id="KW-1185">Reference proteome</keyword>
<accession>A0A1R3V6R7</accession>
<keyword evidence="2" id="KW-0413">Isomerase</keyword>
<dbReference type="Gene3D" id="3.20.20.150">
    <property type="entry name" value="Divalent-metal-dependent TIM barrel enzymes"/>
    <property type="match status" value="1"/>
</dbReference>